<dbReference type="Proteomes" id="UP001064048">
    <property type="component" value="Chromosome 16"/>
</dbReference>
<evidence type="ECO:0000313" key="2">
    <source>
        <dbReference type="Proteomes" id="UP001064048"/>
    </source>
</evidence>
<sequence length="72" mass="8425">MQMHSPDLQLRPMTKEAIMRDDEGSIVLKRTLRVSPCPLLEPERCRLRFQRRFELRSLKSGPQHEPAGVIEL</sequence>
<organism evidence="1 2">
    <name type="scientific">Choristoneura fumiferana</name>
    <name type="common">Spruce budworm moth</name>
    <name type="synonym">Archips fumiferana</name>
    <dbReference type="NCBI Taxonomy" id="7141"/>
    <lineage>
        <taxon>Eukaryota</taxon>
        <taxon>Metazoa</taxon>
        <taxon>Ecdysozoa</taxon>
        <taxon>Arthropoda</taxon>
        <taxon>Hexapoda</taxon>
        <taxon>Insecta</taxon>
        <taxon>Pterygota</taxon>
        <taxon>Neoptera</taxon>
        <taxon>Endopterygota</taxon>
        <taxon>Lepidoptera</taxon>
        <taxon>Glossata</taxon>
        <taxon>Ditrysia</taxon>
        <taxon>Tortricoidea</taxon>
        <taxon>Tortricidae</taxon>
        <taxon>Tortricinae</taxon>
        <taxon>Choristoneura</taxon>
    </lineage>
</organism>
<evidence type="ECO:0000313" key="1">
    <source>
        <dbReference type="EMBL" id="KAI8421840.1"/>
    </source>
</evidence>
<comment type="caution">
    <text evidence="1">The sequence shown here is derived from an EMBL/GenBank/DDBJ whole genome shotgun (WGS) entry which is preliminary data.</text>
</comment>
<protein>
    <submittedName>
        <fullName evidence="1">Uncharacterized protein</fullName>
    </submittedName>
</protein>
<keyword evidence="2" id="KW-1185">Reference proteome</keyword>
<reference evidence="1 2" key="1">
    <citation type="journal article" date="2022" name="Genome Biol. Evol.">
        <title>The Spruce Budworm Genome: Reconstructing the Evolutionary History of Antifreeze Proteins.</title>
        <authorList>
            <person name="Beliveau C."/>
            <person name="Gagne P."/>
            <person name="Picq S."/>
            <person name="Vernygora O."/>
            <person name="Keeling C.I."/>
            <person name="Pinkney K."/>
            <person name="Doucet D."/>
            <person name="Wen F."/>
            <person name="Johnston J.S."/>
            <person name="Maaroufi H."/>
            <person name="Boyle B."/>
            <person name="Laroche J."/>
            <person name="Dewar K."/>
            <person name="Juretic N."/>
            <person name="Blackburn G."/>
            <person name="Nisole A."/>
            <person name="Brunet B."/>
            <person name="Brandao M."/>
            <person name="Lumley L."/>
            <person name="Duan J."/>
            <person name="Quan G."/>
            <person name="Lucarotti C.J."/>
            <person name="Roe A.D."/>
            <person name="Sperling F.A.H."/>
            <person name="Levesque R.C."/>
            <person name="Cusson M."/>
        </authorList>
    </citation>
    <scope>NUCLEOTIDE SEQUENCE [LARGE SCALE GENOMIC DNA]</scope>
    <source>
        <strain evidence="1">Glfc:IPQL:Cfum</strain>
    </source>
</reference>
<gene>
    <name evidence="1" type="ORF">MSG28_009784</name>
</gene>
<dbReference type="EMBL" id="CM046116">
    <property type="protein sequence ID" value="KAI8421840.1"/>
    <property type="molecule type" value="Genomic_DNA"/>
</dbReference>
<proteinExistence type="predicted"/>
<name>A0ACC0JCK7_CHOFU</name>
<accession>A0ACC0JCK7</accession>